<dbReference type="Proteomes" id="UP000231407">
    <property type="component" value="Unassembled WGS sequence"/>
</dbReference>
<proteinExistence type="predicted"/>
<evidence type="ECO:0000313" key="2">
    <source>
        <dbReference type="Proteomes" id="UP000231407"/>
    </source>
</evidence>
<accession>A0A2M7ARG7</accession>
<gene>
    <name evidence="1" type="ORF">COS78_03545</name>
</gene>
<organism evidence="1 2">
    <name type="scientific">Candidatus Shapirobacteria bacterium CG06_land_8_20_14_3_00_40_12</name>
    <dbReference type="NCBI Taxonomy" id="1974881"/>
    <lineage>
        <taxon>Bacteria</taxon>
        <taxon>Candidatus Shapironibacteriota</taxon>
    </lineage>
</organism>
<sequence>MKRVEDLLAQGELTPLRQGLVKETYRHKDAVIGLVRVDKLNIHDRDPLMLRDSVRKYVDGLQSAGVPIVDVMEVELQGSNLVMVTRFMPQFLDLAMRTSEVGFVAGSNQMLSDIAKTKDTQVGIDPTPKNFAYDHDQILYADFFYPITREYSEWKKSRMTLDTPRRRWIHFAQDYFYYPHVYTHAACDLADVGIQTRDETLQLVTDFCQQRGFDIDLKSSLDHYQETRVRHGQQKH</sequence>
<dbReference type="EMBL" id="PEWA01000049">
    <property type="protein sequence ID" value="PIU73216.1"/>
    <property type="molecule type" value="Genomic_DNA"/>
</dbReference>
<reference evidence="2" key="1">
    <citation type="submission" date="2017-09" db="EMBL/GenBank/DDBJ databases">
        <title>Depth-based differentiation of microbial function through sediment-hosted aquifers and enrichment of novel symbionts in the deep terrestrial subsurface.</title>
        <authorList>
            <person name="Probst A.J."/>
            <person name="Ladd B."/>
            <person name="Jarett J.K."/>
            <person name="Geller-Mcgrath D.E."/>
            <person name="Sieber C.M.K."/>
            <person name="Emerson J.B."/>
            <person name="Anantharaman K."/>
            <person name="Thomas B.C."/>
            <person name="Malmstrom R."/>
            <person name="Stieglmeier M."/>
            <person name="Klingl A."/>
            <person name="Woyke T."/>
            <person name="Ryan C.M."/>
            <person name="Banfield J.F."/>
        </authorList>
    </citation>
    <scope>NUCLEOTIDE SEQUENCE [LARGE SCALE GENOMIC DNA]</scope>
</reference>
<dbReference type="AlphaFoldDB" id="A0A2M7ARG7"/>
<protein>
    <submittedName>
        <fullName evidence="1">Uncharacterized protein</fullName>
    </submittedName>
</protein>
<name>A0A2M7ARG7_9BACT</name>
<evidence type="ECO:0000313" key="1">
    <source>
        <dbReference type="EMBL" id="PIU73216.1"/>
    </source>
</evidence>
<comment type="caution">
    <text evidence="1">The sequence shown here is derived from an EMBL/GenBank/DDBJ whole genome shotgun (WGS) entry which is preliminary data.</text>
</comment>